<dbReference type="Gene3D" id="3.40.50.1820">
    <property type="entry name" value="alpha/beta hydrolase"/>
    <property type="match status" value="1"/>
</dbReference>
<keyword evidence="7" id="KW-1185">Reference proteome</keyword>
<gene>
    <name evidence="6" type="ORF">FRZ00_33860</name>
</gene>
<keyword evidence="3 6" id="KW-0378">Hydrolase</keyword>
<dbReference type="GO" id="GO:0016787">
    <property type="term" value="F:hydrolase activity"/>
    <property type="evidence" value="ECO:0007669"/>
    <property type="project" value="UniProtKB-KW"/>
</dbReference>
<dbReference type="SUPFAM" id="SSF53474">
    <property type="entry name" value="alpha/beta-Hydrolases"/>
    <property type="match status" value="1"/>
</dbReference>
<protein>
    <submittedName>
        <fullName evidence="6">Alpha/beta hydrolase</fullName>
    </submittedName>
</protein>
<evidence type="ECO:0000256" key="1">
    <source>
        <dbReference type="ARBA" id="ARBA00010088"/>
    </source>
</evidence>
<dbReference type="InterPro" id="IPR051601">
    <property type="entry name" value="Serine_prot/Carboxylest_S33"/>
</dbReference>
<evidence type="ECO:0000313" key="6">
    <source>
        <dbReference type="EMBL" id="KAB7833110.1"/>
    </source>
</evidence>
<dbReference type="RefSeq" id="WP_152266177.1">
    <property type="nucleotide sequence ID" value="NZ_VOKX01000140.1"/>
</dbReference>
<comment type="similarity">
    <text evidence="1">Belongs to the peptidase S33 family.</text>
</comment>
<feature type="signal peptide" evidence="4">
    <location>
        <begin position="1"/>
        <end position="41"/>
    </location>
</feature>
<keyword evidence="2 4" id="KW-0732">Signal</keyword>
<dbReference type="InterPro" id="IPR029058">
    <property type="entry name" value="AB_hydrolase_fold"/>
</dbReference>
<organism evidence="6 7">
    <name type="scientific">Streptomyces mobaraensis</name>
    <name type="common">Streptoverticillium mobaraense</name>
    <dbReference type="NCBI Taxonomy" id="35621"/>
    <lineage>
        <taxon>Bacteria</taxon>
        <taxon>Bacillati</taxon>
        <taxon>Actinomycetota</taxon>
        <taxon>Actinomycetes</taxon>
        <taxon>Kitasatosporales</taxon>
        <taxon>Streptomycetaceae</taxon>
        <taxon>Streptomyces</taxon>
    </lineage>
</organism>
<dbReference type="OrthoDB" id="4006962at2"/>
<proteinExistence type="inferred from homology"/>
<feature type="chain" id="PRO_5024938734" evidence="4">
    <location>
        <begin position="42"/>
        <end position="506"/>
    </location>
</feature>
<dbReference type="PANTHER" id="PTHR43248:SF29">
    <property type="entry name" value="TRIPEPTIDYL AMINOPEPTIDASE"/>
    <property type="match status" value="1"/>
</dbReference>
<dbReference type="InterPro" id="IPR006311">
    <property type="entry name" value="TAT_signal"/>
</dbReference>
<dbReference type="PANTHER" id="PTHR43248">
    <property type="entry name" value="2-SUCCINYL-6-HYDROXY-2,4-CYCLOHEXADIENE-1-CARBOXYLATE SYNTHASE"/>
    <property type="match status" value="1"/>
</dbReference>
<evidence type="ECO:0000256" key="4">
    <source>
        <dbReference type="SAM" id="SignalP"/>
    </source>
</evidence>
<dbReference type="EMBL" id="VOKX01000140">
    <property type="protein sequence ID" value="KAB7833110.1"/>
    <property type="molecule type" value="Genomic_DNA"/>
</dbReference>
<evidence type="ECO:0000313" key="7">
    <source>
        <dbReference type="Proteomes" id="UP000327000"/>
    </source>
</evidence>
<reference evidence="6 7" key="1">
    <citation type="journal article" date="2019" name="Microb. Cell Fact.">
        <title>Exploring novel herbicidin analogues by transcriptional regulator overexpression and MS/MS molecular networking.</title>
        <authorList>
            <person name="Shi Y."/>
            <person name="Gu R."/>
            <person name="Li Y."/>
            <person name="Wang X."/>
            <person name="Ren W."/>
            <person name="Li X."/>
            <person name="Wang L."/>
            <person name="Xie Y."/>
            <person name="Hong B."/>
        </authorList>
    </citation>
    <scope>NUCLEOTIDE SEQUENCE [LARGE SCALE GENOMIC DNA]</scope>
    <source>
        <strain evidence="6 7">US-43</strain>
    </source>
</reference>
<dbReference type="PROSITE" id="PS51318">
    <property type="entry name" value="TAT"/>
    <property type="match status" value="1"/>
</dbReference>
<sequence length="506" mass="53624">MSSETAPEPRRGPAPRARRALRTAAALGAVALALAGGPAGAVPDGSAGAGTPAPAWRDCGTKDGMPAQCAELPVPVDHARPDGPRIRLRLERIPAARPSARREPPILLIPGGPGLGIAYLREIGPLMKLQRWRENRDVVLFDPRGVGGSAAMRCDRPAPDRPSVITSQAALDATAAANRAFAESCLRRTGEPARHLSADDTAQDIEVLRKAIGQRDGLVAYAGSYGTVFAAAYLDRYRRHPPRALVLDGLVDHSVDLPEFAARNAIGVENAFTRFTRWCAENSACALHGRDAGAVFDRLAAAPSLPAPGAGRRITGDDVRKAAARHMSGGRLEDYGWPRLARSLRAAADGDASDFAHPLGGDKDAGTEGLTRAVLCSDFPMPSRYRALSEHTDRLRRTAPRFGATVFWEVAGDCAGHPSPVTDPPRVPRVSPRSGILLANNLHDPATPLTNALAVLRRLPPTTRVLLADADGHGAAYTSPCANEKLLRYLNDPAGQPPYTVCSAES</sequence>
<feature type="domain" description="AB hydrolase-1" evidence="5">
    <location>
        <begin position="104"/>
        <end position="476"/>
    </location>
</feature>
<dbReference type="InterPro" id="IPR000073">
    <property type="entry name" value="AB_hydrolase_1"/>
</dbReference>
<name>A0A5N5VYT9_STRMB</name>
<evidence type="ECO:0000259" key="5">
    <source>
        <dbReference type="Pfam" id="PF00561"/>
    </source>
</evidence>
<comment type="caution">
    <text evidence="6">The sequence shown here is derived from an EMBL/GenBank/DDBJ whole genome shotgun (WGS) entry which is preliminary data.</text>
</comment>
<dbReference type="Pfam" id="PF00561">
    <property type="entry name" value="Abhydrolase_1"/>
    <property type="match status" value="1"/>
</dbReference>
<accession>A0A5N5VYT9</accession>
<evidence type="ECO:0000256" key="2">
    <source>
        <dbReference type="ARBA" id="ARBA00022729"/>
    </source>
</evidence>
<dbReference type="AlphaFoldDB" id="A0A5N5VYT9"/>
<dbReference type="Proteomes" id="UP000327000">
    <property type="component" value="Unassembled WGS sequence"/>
</dbReference>
<evidence type="ECO:0000256" key="3">
    <source>
        <dbReference type="ARBA" id="ARBA00022801"/>
    </source>
</evidence>